<keyword evidence="5 10" id="KW-0547">Nucleotide-binding</keyword>
<evidence type="ECO:0000256" key="3">
    <source>
        <dbReference type="ARBA" id="ARBA00012228"/>
    </source>
</evidence>
<feature type="binding site" evidence="10">
    <location>
        <begin position="131"/>
        <end position="137"/>
    </location>
    <ligand>
        <name>(6S)-NADPHX</name>
        <dbReference type="ChEBI" id="CHEBI:64076"/>
    </ligand>
</feature>
<dbReference type="InterPro" id="IPR004443">
    <property type="entry name" value="YjeF_N_dom"/>
</dbReference>
<dbReference type="RefSeq" id="WP_132996258.1">
    <property type="nucleotide sequence ID" value="NZ_FQXR01000011.1"/>
</dbReference>
<dbReference type="Gene3D" id="3.40.50.10260">
    <property type="entry name" value="YjeF N-terminal domain"/>
    <property type="match status" value="1"/>
</dbReference>
<organism evidence="12 13">
    <name type="scientific">Sporanaerobacter acetigenes DSM 13106</name>
    <dbReference type="NCBI Taxonomy" id="1123281"/>
    <lineage>
        <taxon>Bacteria</taxon>
        <taxon>Bacillati</taxon>
        <taxon>Bacillota</taxon>
        <taxon>Tissierellia</taxon>
        <taxon>Tissierellales</taxon>
        <taxon>Sporanaerobacteraceae</taxon>
        <taxon>Sporanaerobacter</taxon>
    </lineage>
</organism>
<sequence length="223" mass="24251">MKKVTSTEMNSIDAFSIKAIGIPGIVLMENAALKVVKNIDLEKYNKFTIVCGVGNNGGDGLAVARHLIVEGKDVDVFIVGNIDKGSKDFYLNYNILDNMVVDIHHISSEENLKKLSKSLESSDMTIDSIFGTGLKRNVEGIFEKTISLINEKSNYILAIDIPSGLNADNGEVLNICINASKTVTFQLPKVGLYEFNGKKYAGEVIVEPIGIPNMAINKVLGKI</sequence>
<feature type="binding site" evidence="10">
    <location>
        <position position="127"/>
    </location>
    <ligand>
        <name>K(+)</name>
        <dbReference type="ChEBI" id="CHEBI:29103"/>
    </ligand>
</feature>
<keyword evidence="8 10" id="KW-0520">NAD</keyword>
<evidence type="ECO:0000256" key="8">
    <source>
        <dbReference type="ARBA" id="ARBA00023027"/>
    </source>
</evidence>
<dbReference type="PANTHER" id="PTHR13232:SF10">
    <property type="entry name" value="NAD(P)H-HYDRATE EPIMERASE"/>
    <property type="match status" value="1"/>
</dbReference>
<name>A0A1M5YFA0_9FIRM</name>
<dbReference type="HAMAP" id="MF_01966">
    <property type="entry name" value="NADHX_epimerase"/>
    <property type="match status" value="1"/>
</dbReference>
<dbReference type="InterPro" id="IPR036652">
    <property type="entry name" value="YjeF_N_dom_sf"/>
</dbReference>
<feature type="binding site" evidence="10">
    <location>
        <position position="56"/>
    </location>
    <ligand>
        <name>K(+)</name>
        <dbReference type="ChEBI" id="CHEBI:29103"/>
    </ligand>
</feature>
<evidence type="ECO:0000256" key="5">
    <source>
        <dbReference type="ARBA" id="ARBA00022741"/>
    </source>
</evidence>
<evidence type="ECO:0000256" key="7">
    <source>
        <dbReference type="ARBA" id="ARBA00022958"/>
    </source>
</evidence>
<keyword evidence="9 10" id="KW-0413">Isomerase</keyword>
<feature type="domain" description="YjeF N-terminal" evidence="11">
    <location>
        <begin position="9"/>
        <end position="217"/>
    </location>
</feature>
<reference evidence="12 13" key="1">
    <citation type="submission" date="2016-11" db="EMBL/GenBank/DDBJ databases">
        <authorList>
            <person name="Jaros S."/>
            <person name="Januszkiewicz K."/>
            <person name="Wedrychowicz H."/>
        </authorList>
    </citation>
    <scope>NUCLEOTIDE SEQUENCE [LARGE SCALE GENOMIC DNA]</scope>
    <source>
        <strain evidence="12 13">DSM 13106</strain>
    </source>
</reference>
<dbReference type="PROSITE" id="PS51385">
    <property type="entry name" value="YJEF_N"/>
    <property type="match status" value="1"/>
</dbReference>
<protein>
    <recommendedName>
        <fullName evidence="3 10">NAD(P)H-hydrate epimerase</fullName>
        <ecNumber evidence="3 10">5.1.99.6</ecNumber>
    </recommendedName>
    <alternativeName>
        <fullName evidence="10">NAD(P)HX epimerase</fullName>
    </alternativeName>
</protein>
<keyword evidence="6 10" id="KW-0521">NADP</keyword>
<dbReference type="GO" id="GO:0046872">
    <property type="term" value="F:metal ion binding"/>
    <property type="evidence" value="ECO:0007669"/>
    <property type="project" value="UniProtKB-KW"/>
</dbReference>
<dbReference type="PANTHER" id="PTHR13232">
    <property type="entry name" value="NAD(P)H-HYDRATE EPIMERASE"/>
    <property type="match status" value="1"/>
</dbReference>
<evidence type="ECO:0000256" key="9">
    <source>
        <dbReference type="ARBA" id="ARBA00023235"/>
    </source>
</evidence>
<evidence type="ECO:0000259" key="11">
    <source>
        <dbReference type="PROSITE" id="PS51385"/>
    </source>
</evidence>
<dbReference type="InterPro" id="IPR032976">
    <property type="entry name" value="YJEFN_prot_NAXE-like"/>
</dbReference>
<dbReference type="NCBIfam" id="TIGR00197">
    <property type="entry name" value="yjeF_nterm"/>
    <property type="match status" value="1"/>
</dbReference>
<evidence type="ECO:0000256" key="6">
    <source>
        <dbReference type="ARBA" id="ARBA00022857"/>
    </source>
</evidence>
<comment type="cofactor">
    <cofactor evidence="10">
        <name>K(+)</name>
        <dbReference type="ChEBI" id="CHEBI:29103"/>
    </cofactor>
    <text evidence="10">Binds 1 potassium ion per subunit.</text>
</comment>
<evidence type="ECO:0000313" key="12">
    <source>
        <dbReference type="EMBL" id="SHI10656.1"/>
    </source>
</evidence>
<comment type="catalytic activity">
    <reaction evidence="2 10">
        <text>(6R)-NADPHX = (6S)-NADPHX</text>
        <dbReference type="Rhea" id="RHEA:32227"/>
        <dbReference type="ChEBI" id="CHEBI:64076"/>
        <dbReference type="ChEBI" id="CHEBI:64077"/>
        <dbReference type="EC" id="5.1.99.6"/>
    </reaction>
</comment>
<evidence type="ECO:0000256" key="1">
    <source>
        <dbReference type="ARBA" id="ARBA00000013"/>
    </source>
</evidence>
<dbReference type="STRING" id="1123281.SAMN02745180_02157"/>
<feature type="binding site" evidence="10">
    <location>
        <position position="160"/>
    </location>
    <ligand>
        <name>(6S)-NADPHX</name>
        <dbReference type="ChEBI" id="CHEBI:64076"/>
    </ligand>
</feature>
<accession>A0A1M5YFA0</accession>
<dbReference type="Pfam" id="PF03853">
    <property type="entry name" value="YjeF_N"/>
    <property type="match status" value="1"/>
</dbReference>
<gene>
    <name evidence="10" type="primary">nnrE</name>
    <name evidence="12" type="ORF">SAMN02745180_02157</name>
</gene>
<evidence type="ECO:0000256" key="4">
    <source>
        <dbReference type="ARBA" id="ARBA00022723"/>
    </source>
</evidence>
<dbReference type="EMBL" id="FQXR01000011">
    <property type="protein sequence ID" value="SHI10656.1"/>
    <property type="molecule type" value="Genomic_DNA"/>
</dbReference>
<keyword evidence="7 10" id="KW-0630">Potassium</keyword>
<comment type="similarity">
    <text evidence="10">Belongs to the NnrE/AIBP family.</text>
</comment>
<comment type="function">
    <text evidence="10">Catalyzes the epimerization of the S- and R-forms of NAD(P)HX, a damaged form of NAD(P)H that is a result of enzymatic or heat-dependent hydration. This is a prerequisite for the S-specific NAD(P)H-hydrate dehydratase to allow the repair of both epimers of NAD(P)HX.</text>
</comment>
<proteinExistence type="inferred from homology"/>
<evidence type="ECO:0000313" key="13">
    <source>
        <dbReference type="Proteomes" id="UP000184389"/>
    </source>
</evidence>
<feature type="binding site" evidence="10">
    <location>
        <begin position="55"/>
        <end position="59"/>
    </location>
    <ligand>
        <name>(6S)-NADPHX</name>
        <dbReference type="ChEBI" id="CHEBI:64076"/>
    </ligand>
</feature>
<evidence type="ECO:0000256" key="10">
    <source>
        <dbReference type="HAMAP-Rule" id="MF_01966"/>
    </source>
</evidence>
<comment type="caution">
    <text evidence="10">Lacks conserved residue(s) required for the propagation of feature annotation.</text>
</comment>
<dbReference type="GO" id="GO:0000166">
    <property type="term" value="F:nucleotide binding"/>
    <property type="evidence" value="ECO:0007669"/>
    <property type="project" value="UniProtKB-KW"/>
</dbReference>
<keyword evidence="4 10" id="KW-0479">Metal-binding</keyword>
<dbReference type="GO" id="GO:0052856">
    <property type="term" value="F:NAD(P)HX epimerase activity"/>
    <property type="evidence" value="ECO:0007669"/>
    <property type="project" value="UniProtKB-UniRule"/>
</dbReference>
<keyword evidence="13" id="KW-1185">Reference proteome</keyword>
<comment type="catalytic activity">
    <reaction evidence="1 10">
        <text>(6R)-NADHX = (6S)-NADHX</text>
        <dbReference type="Rhea" id="RHEA:32215"/>
        <dbReference type="ChEBI" id="CHEBI:64074"/>
        <dbReference type="ChEBI" id="CHEBI:64075"/>
        <dbReference type="EC" id="5.1.99.6"/>
    </reaction>
</comment>
<evidence type="ECO:0000256" key="2">
    <source>
        <dbReference type="ARBA" id="ARBA00000909"/>
    </source>
</evidence>
<dbReference type="EC" id="5.1.99.6" evidence="3 10"/>
<dbReference type="SUPFAM" id="SSF64153">
    <property type="entry name" value="YjeF N-terminal domain-like"/>
    <property type="match status" value="1"/>
</dbReference>
<dbReference type="Proteomes" id="UP000184389">
    <property type="component" value="Unassembled WGS sequence"/>
</dbReference>
<feature type="binding site" evidence="10">
    <location>
        <position position="163"/>
    </location>
    <ligand>
        <name>K(+)</name>
        <dbReference type="ChEBI" id="CHEBI:29103"/>
    </ligand>
</feature>
<dbReference type="AlphaFoldDB" id="A0A1M5YFA0"/>
<dbReference type="OrthoDB" id="9806925at2"/>